<feature type="transmembrane region" description="Helical" evidence="1">
    <location>
        <begin position="6"/>
        <end position="27"/>
    </location>
</feature>
<dbReference type="PROSITE" id="PS50965">
    <property type="entry name" value="NERD"/>
    <property type="match status" value="1"/>
</dbReference>
<evidence type="ECO:0000256" key="1">
    <source>
        <dbReference type="SAM" id="Phobius"/>
    </source>
</evidence>
<proteinExistence type="predicted"/>
<protein>
    <submittedName>
        <fullName evidence="3">DNA topoisomerase I</fullName>
    </submittedName>
</protein>
<organism evidence="3 4">
    <name type="scientific">Vibrio sinaloensis DSM 21326</name>
    <dbReference type="NCBI Taxonomy" id="945550"/>
    <lineage>
        <taxon>Bacteria</taxon>
        <taxon>Pseudomonadati</taxon>
        <taxon>Pseudomonadota</taxon>
        <taxon>Gammaproteobacteria</taxon>
        <taxon>Vibrionales</taxon>
        <taxon>Vibrionaceae</taxon>
        <taxon>Vibrio</taxon>
        <taxon>Vibrio oreintalis group</taxon>
    </lineage>
</organism>
<dbReference type="GO" id="GO:0005694">
    <property type="term" value="C:chromosome"/>
    <property type="evidence" value="ECO:0007669"/>
    <property type="project" value="InterPro"/>
</dbReference>
<dbReference type="GO" id="GO:0006265">
    <property type="term" value="P:DNA topological change"/>
    <property type="evidence" value="ECO:0007669"/>
    <property type="project" value="InterPro"/>
</dbReference>
<comment type="caution">
    <text evidence="3">The sequence shown here is derived from an EMBL/GenBank/DDBJ whole genome shotgun (WGS) entry which is preliminary data.</text>
</comment>
<dbReference type="Gene3D" id="3.30.65.10">
    <property type="entry name" value="Bacterial Topoisomerase I, domain 1"/>
    <property type="match status" value="1"/>
</dbReference>
<evidence type="ECO:0000313" key="4">
    <source>
        <dbReference type="Proteomes" id="UP000006228"/>
    </source>
</evidence>
<evidence type="ECO:0000313" key="3">
    <source>
        <dbReference type="EMBL" id="EGA72280.1"/>
    </source>
</evidence>
<keyword evidence="1" id="KW-0812">Transmembrane</keyword>
<dbReference type="Pfam" id="PF01396">
    <property type="entry name" value="Zn_ribbon_Top1"/>
    <property type="match status" value="1"/>
</dbReference>
<accession>E8M141</accession>
<dbReference type="SUPFAM" id="SSF57783">
    <property type="entry name" value="Zinc beta-ribbon"/>
    <property type="match status" value="1"/>
</dbReference>
<sequence>MNTLDFLSSLFGQLWFLLLVVLLLGLLKSAKLKGMLGEYIVNRALSELPNPEYTLVKNVTLPTEDGTTQIDHILVSKYGVFVIETKNMKGWIFGSVKQRYWTQKIFKHTFKFQNPLHQNYKHIKVLESLLTLPSDHFHSVIVFVGENRFKTSLPGNVLKVNGCVNYVRGFDDVILTQAQCNQALKKLSEVRHTPGVMTDIKHQRHIKTVVMNKQSVKRCNRCGSEMVLREARRGHHIGQSFWACSTFPKCRSVEQCS</sequence>
<dbReference type="Proteomes" id="UP000006228">
    <property type="component" value="Unassembled WGS sequence"/>
</dbReference>
<reference evidence="3 4" key="1">
    <citation type="journal article" date="2012" name="Int. J. Syst. Evol. Microbiol.">
        <title>Vibrio caribbeanicus sp. nov., isolated from the marine sponge Scleritoderma cyanea.</title>
        <authorList>
            <person name="Hoffmann M."/>
            <person name="Monday S.R."/>
            <person name="Allard M.W."/>
            <person name="Strain E.A."/>
            <person name="Whittaker P."/>
            <person name="Naum M."/>
            <person name="McCarthy P.J."/>
            <person name="Lopez J.V."/>
            <person name="Fischer M."/>
            <person name="Brown E.W."/>
        </authorList>
    </citation>
    <scope>NUCLEOTIDE SEQUENCE [LARGE SCALE GENOMIC DNA]</scope>
    <source>
        <strain evidence="4">DSMZ 21326</strain>
    </source>
</reference>
<dbReference type="GO" id="GO:0003677">
    <property type="term" value="F:DNA binding"/>
    <property type="evidence" value="ECO:0007669"/>
    <property type="project" value="InterPro"/>
</dbReference>
<dbReference type="eggNOG" id="COG0551">
    <property type="taxonomic scope" value="Bacteria"/>
</dbReference>
<dbReference type="InterPro" id="IPR011528">
    <property type="entry name" value="NERD"/>
</dbReference>
<dbReference type="Pfam" id="PF08378">
    <property type="entry name" value="NERD"/>
    <property type="match status" value="1"/>
</dbReference>
<name>E8M141_PHOS4</name>
<dbReference type="GO" id="GO:0003916">
    <property type="term" value="F:DNA topoisomerase activity"/>
    <property type="evidence" value="ECO:0007669"/>
    <property type="project" value="InterPro"/>
</dbReference>
<dbReference type="EMBL" id="AEVT01000003">
    <property type="protein sequence ID" value="EGA72280.1"/>
    <property type="molecule type" value="Genomic_DNA"/>
</dbReference>
<gene>
    <name evidence="3" type="ORF">VISI1226_05783</name>
</gene>
<keyword evidence="3" id="KW-0413">Isomerase</keyword>
<dbReference type="AlphaFoldDB" id="E8M141"/>
<dbReference type="GeneID" id="95567390"/>
<keyword evidence="1" id="KW-0472">Membrane</keyword>
<keyword evidence="1" id="KW-1133">Transmembrane helix</keyword>
<dbReference type="InterPro" id="IPR013498">
    <property type="entry name" value="Topo_IA_Znf"/>
</dbReference>
<feature type="domain" description="NERD" evidence="2">
    <location>
        <begin position="33"/>
        <end position="149"/>
    </location>
</feature>
<evidence type="ECO:0000259" key="2">
    <source>
        <dbReference type="PROSITE" id="PS50965"/>
    </source>
</evidence>
<dbReference type="RefSeq" id="WP_008072609.1">
    <property type="nucleotide sequence ID" value="NZ_AEVT01000003.1"/>
</dbReference>